<evidence type="ECO:0000256" key="1">
    <source>
        <dbReference type="SAM" id="Phobius"/>
    </source>
</evidence>
<keyword evidence="1" id="KW-0812">Transmembrane</keyword>
<keyword evidence="1" id="KW-0472">Membrane</keyword>
<dbReference type="AlphaFoldDB" id="A0A7X0D7X3"/>
<evidence type="ECO:0000313" key="3">
    <source>
        <dbReference type="Proteomes" id="UP000546642"/>
    </source>
</evidence>
<feature type="transmembrane region" description="Helical" evidence="1">
    <location>
        <begin position="6"/>
        <end position="35"/>
    </location>
</feature>
<dbReference type="RefSeq" id="WP_184078062.1">
    <property type="nucleotide sequence ID" value="NZ_JACHDS010000001.1"/>
</dbReference>
<sequence length="57" mass="5697">MVVAALVISAVALGIFAFTAFYVGSVAAIVALWPLAYAVLGHPKPHAAGLRPAAPPA</sequence>
<comment type="caution">
    <text evidence="2">The sequence shown here is derived from an EMBL/GenBank/DDBJ whole genome shotgun (WGS) entry which is preliminary data.</text>
</comment>
<protein>
    <submittedName>
        <fullName evidence="2">Uncharacterized protein</fullName>
    </submittedName>
</protein>
<evidence type="ECO:0000313" key="2">
    <source>
        <dbReference type="EMBL" id="MBB6174186.1"/>
    </source>
</evidence>
<name>A0A7X0D7X3_9ACTN</name>
<reference evidence="2 3" key="1">
    <citation type="submission" date="2020-08" db="EMBL/GenBank/DDBJ databases">
        <title>Sequencing the genomes of 1000 actinobacteria strains.</title>
        <authorList>
            <person name="Klenk H.-P."/>
        </authorList>
    </citation>
    <scope>NUCLEOTIDE SEQUENCE [LARGE SCALE GENOMIC DNA]</scope>
    <source>
        <strain evidence="2 3">DSM 46659</strain>
    </source>
</reference>
<keyword evidence="1" id="KW-1133">Transmembrane helix</keyword>
<dbReference type="Proteomes" id="UP000546642">
    <property type="component" value="Unassembled WGS sequence"/>
</dbReference>
<accession>A0A7X0D7X3</accession>
<proteinExistence type="predicted"/>
<keyword evidence="3" id="KW-1185">Reference proteome</keyword>
<organism evidence="2 3">
    <name type="scientific">Nocardiopsis mwathae</name>
    <dbReference type="NCBI Taxonomy" id="1472723"/>
    <lineage>
        <taxon>Bacteria</taxon>
        <taxon>Bacillati</taxon>
        <taxon>Actinomycetota</taxon>
        <taxon>Actinomycetes</taxon>
        <taxon>Streptosporangiales</taxon>
        <taxon>Nocardiopsidaceae</taxon>
        <taxon>Nocardiopsis</taxon>
    </lineage>
</organism>
<dbReference type="EMBL" id="JACHDS010000001">
    <property type="protein sequence ID" value="MBB6174186.1"/>
    <property type="molecule type" value="Genomic_DNA"/>
</dbReference>
<gene>
    <name evidence="2" type="ORF">HNR23_004246</name>
</gene>